<keyword evidence="1" id="KW-0812">Transmembrane</keyword>
<sequence length="135" mass="15323">MAIDKILENVLRYIESRFELFKLEIEESVSIALVRLIQGLIIGILGVFVLLFFSWGVANALNVWLNSTFVGYFLVGGIYLILMLAILSRSGEEKLKQKIEGKVSGMFDKQKKKIDTEGNTEAMLENDVYRNNSEI</sequence>
<dbReference type="AlphaFoldDB" id="A0AAE3UEV4"/>
<dbReference type="Pfam" id="PF07332">
    <property type="entry name" value="Phage_holin_3_6"/>
    <property type="match status" value="1"/>
</dbReference>
<protein>
    <submittedName>
        <fullName evidence="2">Phage holin family protein</fullName>
    </submittedName>
</protein>
<reference evidence="2" key="1">
    <citation type="submission" date="2023-05" db="EMBL/GenBank/DDBJ databases">
        <authorList>
            <person name="Zhang X."/>
        </authorList>
    </citation>
    <scope>NUCLEOTIDE SEQUENCE</scope>
    <source>
        <strain evidence="2">BD1B2-1</strain>
    </source>
</reference>
<keyword evidence="1" id="KW-0472">Membrane</keyword>
<evidence type="ECO:0000256" key="1">
    <source>
        <dbReference type="SAM" id="Phobius"/>
    </source>
</evidence>
<feature type="transmembrane region" description="Helical" evidence="1">
    <location>
        <begin position="69"/>
        <end position="88"/>
    </location>
</feature>
<dbReference type="InterPro" id="IPR009937">
    <property type="entry name" value="Phage_holin_3_6"/>
</dbReference>
<evidence type="ECO:0000313" key="2">
    <source>
        <dbReference type="EMBL" id="MDJ1499938.1"/>
    </source>
</evidence>
<dbReference type="RefSeq" id="WP_314509476.1">
    <property type="nucleotide sequence ID" value="NZ_JASJOU010000001.1"/>
</dbReference>
<name>A0AAE3UEV4_9BACT</name>
<organism evidence="2 3">
    <name type="scientific">Xanthocytophaga agilis</name>
    <dbReference type="NCBI Taxonomy" id="3048010"/>
    <lineage>
        <taxon>Bacteria</taxon>
        <taxon>Pseudomonadati</taxon>
        <taxon>Bacteroidota</taxon>
        <taxon>Cytophagia</taxon>
        <taxon>Cytophagales</taxon>
        <taxon>Rhodocytophagaceae</taxon>
        <taxon>Xanthocytophaga</taxon>
    </lineage>
</organism>
<comment type="caution">
    <text evidence="2">The sequence shown here is derived from an EMBL/GenBank/DDBJ whole genome shotgun (WGS) entry which is preliminary data.</text>
</comment>
<keyword evidence="3" id="KW-1185">Reference proteome</keyword>
<feature type="transmembrane region" description="Helical" evidence="1">
    <location>
        <begin position="32"/>
        <end position="57"/>
    </location>
</feature>
<evidence type="ECO:0000313" key="3">
    <source>
        <dbReference type="Proteomes" id="UP001232063"/>
    </source>
</evidence>
<keyword evidence="1" id="KW-1133">Transmembrane helix</keyword>
<gene>
    <name evidence="2" type="ORF">QNI22_04750</name>
</gene>
<accession>A0AAE3UEV4</accession>
<dbReference type="EMBL" id="JASJOU010000001">
    <property type="protein sequence ID" value="MDJ1499938.1"/>
    <property type="molecule type" value="Genomic_DNA"/>
</dbReference>
<proteinExistence type="predicted"/>
<dbReference type="Proteomes" id="UP001232063">
    <property type="component" value="Unassembled WGS sequence"/>
</dbReference>